<accession>A0A839GT31</accession>
<organism evidence="1 2">
    <name type="scientific">Rufibacter quisquiliarum</name>
    <dbReference type="NCBI Taxonomy" id="1549639"/>
    <lineage>
        <taxon>Bacteria</taxon>
        <taxon>Pseudomonadati</taxon>
        <taxon>Bacteroidota</taxon>
        <taxon>Cytophagia</taxon>
        <taxon>Cytophagales</taxon>
        <taxon>Hymenobacteraceae</taxon>
        <taxon>Rufibacter</taxon>
    </lineage>
</organism>
<dbReference type="EMBL" id="JACJIQ010000014">
    <property type="protein sequence ID" value="MBA9078635.1"/>
    <property type="molecule type" value="Genomic_DNA"/>
</dbReference>
<proteinExistence type="predicted"/>
<reference evidence="1 2" key="1">
    <citation type="submission" date="2020-08" db="EMBL/GenBank/DDBJ databases">
        <title>Genomic Encyclopedia of Type Strains, Phase IV (KMG-IV): sequencing the most valuable type-strain genomes for metagenomic binning, comparative biology and taxonomic classification.</title>
        <authorList>
            <person name="Goeker M."/>
        </authorList>
    </citation>
    <scope>NUCLEOTIDE SEQUENCE [LARGE SCALE GENOMIC DNA]</scope>
    <source>
        <strain evidence="1 2">DSM 29854</strain>
    </source>
</reference>
<dbReference type="AlphaFoldDB" id="A0A839GT31"/>
<protein>
    <submittedName>
        <fullName evidence="1">Uncharacterized protein</fullName>
    </submittedName>
</protein>
<dbReference type="Proteomes" id="UP000563094">
    <property type="component" value="Unassembled WGS sequence"/>
</dbReference>
<evidence type="ECO:0000313" key="2">
    <source>
        <dbReference type="Proteomes" id="UP000563094"/>
    </source>
</evidence>
<keyword evidence="2" id="KW-1185">Reference proteome</keyword>
<name>A0A839GT31_9BACT</name>
<gene>
    <name evidence="1" type="ORF">FHS90_003365</name>
</gene>
<evidence type="ECO:0000313" key="1">
    <source>
        <dbReference type="EMBL" id="MBA9078635.1"/>
    </source>
</evidence>
<comment type="caution">
    <text evidence="1">The sequence shown here is derived from an EMBL/GenBank/DDBJ whole genome shotgun (WGS) entry which is preliminary data.</text>
</comment>
<sequence length="50" mass="5959">MLEHESSVFDLFFRKQVKNRAPPLCSLKENLVQLYPFVNLFRPEKESIGY</sequence>